<keyword evidence="4 5" id="KW-0975">Bacterial flagellum</keyword>
<accession>A0ABP7L6Y8</accession>
<comment type="function">
    <text evidence="5">Required for morphogenesis and for the elongation of the flagellar filament by facilitating polymerization of the flagellin monomers at the tip of growing filament. Forms a capping structure, which prevents flagellin subunits (transported through the central channel of the flagellum) from leaking out without polymerization at the distal end.</text>
</comment>
<reference evidence="9" key="1">
    <citation type="journal article" date="2019" name="Int. J. Syst. Evol. Microbiol.">
        <title>The Global Catalogue of Microorganisms (GCM) 10K type strain sequencing project: providing services to taxonomists for standard genome sequencing and annotation.</title>
        <authorList>
            <consortium name="The Broad Institute Genomics Platform"/>
            <consortium name="The Broad Institute Genome Sequencing Center for Infectious Disease"/>
            <person name="Wu L."/>
            <person name="Ma J."/>
        </authorList>
    </citation>
    <scope>NUCLEOTIDE SEQUENCE [LARGE SCALE GENOMIC DNA]</scope>
    <source>
        <strain evidence="9">JCM 17543</strain>
    </source>
</reference>
<feature type="domain" description="Flagellar hook-associated protein 2 N-terminal" evidence="6">
    <location>
        <begin position="13"/>
        <end position="111"/>
    </location>
</feature>
<evidence type="ECO:0000256" key="2">
    <source>
        <dbReference type="ARBA" id="ARBA00011255"/>
    </source>
</evidence>
<keyword evidence="5" id="KW-0964">Secreted</keyword>
<evidence type="ECO:0000256" key="5">
    <source>
        <dbReference type="RuleBase" id="RU362066"/>
    </source>
</evidence>
<evidence type="ECO:0000256" key="3">
    <source>
        <dbReference type="ARBA" id="ARBA00023054"/>
    </source>
</evidence>
<dbReference type="RefSeq" id="WP_344698750.1">
    <property type="nucleotide sequence ID" value="NZ_BAABBM010000001.1"/>
</dbReference>
<evidence type="ECO:0000259" key="6">
    <source>
        <dbReference type="Pfam" id="PF02465"/>
    </source>
</evidence>
<dbReference type="PANTHER" id="PTHR30288">
    <property type="entry name" value="FLAGELLAR CAP/ASSEMBLY PROTEIN FLID"/>
    <property type="match status" value="1"/>
</dbReference>
<keyword evidence="8" id="KW-0966">Cell projection</keyword>
<feature type="domain" description="Flagellar hook-associated protein 2 C-terminal" evidence="7">
    <location>
        <begin position="215"/>
        <end position="436"/>
    </location>
</feature>
<dbReference type="EMBL" id="BAABBM010000001">
    <property type="protein sequence ID" value="GAA3894178.1"/>
    <property type="molecule type" value="Genomic_DNA"/>
</dbReference>
<dbReference type="PANTHER" id="PTHR30288:SF0">
    <property type="entry name" value="FLAGELLAR HOOK-ASSOCIATED PROTEIN 2"/>
    <property type="match status" value="1"/>
</dbReference>
<dbReference type="Pfam" id="PF02465">
    <property type="entry name" value="FliD_N"/>
    <property type="match status" value="1"/>
</dbReference>
<dbReference type="InterPro" id="IPR010809">
    <property type="entry name" value="FliD_C"/>
</dbReference>
<comment type="subcellular location">
    <subcellularLocation>
        <location evidence="5">Secreted</location>
    </subcellularLocation>
    <subcellularLocation>
        <location evidence="5">Bacterial flagellum</location>
    </subcellularLocation>
</comment>
<keyword evidence="8" id="KW-0969">Cilium</keyword>
<evidence type="ECO:0000313" key="9">
    <source>
        <dbReference type="Proteomes" id="UP001500827"/>
    </source>
</evidence>
<dbReference type="InterPro" id="IPR040026">
    <property type="entry name" value="FliD"/>
</dbReference>
<sequence>MVTSIVSSLGGGSGLDTAKLVDDLANASRAPKANMLAKRLQTVQSKISAVAQARSDLESFAKSLTELVAGGTMQSQPSPSDTSALSAVANAGARIGNLASEIVIDQLARSQTVYSDYVADPAASIGQGNMTLSVGGQDFAISIDAAHDSLNGLASAINISGSGVSASVVSDGNGSRLVLRGQTGSAKAFTLTSTDAALQGFAYGSGGTMTLGQAAQDAKFTLDSVAYVRDSNSVADVISGVTLTIKKASPGTSVSIGVTRPTEPLRQTIQDFVSVYNTLKKDMEAARTATGGDGALRTLDRQLSSFLSTPLSSDPTISRLSDIGIATNRDGTISLDAAKLDTALKNNPDAVEALFSPTRDSTHTATSDPGIAVALQKLSDGATGTNGMLASLGKRLDSESAGIVKDQSRMDEREAAYRSRLEKQFGTLDSRISALKATQSYLEQQVKVWTSSNN</sequence>
<evidence type="ECO:0000256" key="1">
    <source>
        <dbReference type="ARBA" id="ARBA00009764"/>
    </source>
</evidence>
<keyword evidence="8" id="KW-0282">Flagellum</keyword>
<keyword evidence="3" id="KW-0175">Coiled coil</keyword>
<dbReference type="Proteomes" id="UP001500827">
    <property type="component" value="Unassembled WGS sequence"/>
</dbReference>
<comment type="caution">
    <text evidence="8">The sequence shown here is derived from an EMBL/GenBank/DDBJ whole genome shotgun (WGS) entry which is preliminary data.</text>
</comment>
<keyword evidence="9" id="KW-1185">Reference proteome</keyword>
<comment type="similarity">
    <text evidence="1 5">Belongs to the FliD family.</text>
</comment>
<evidence type="ECO:0000259" key="7">
    <source>
        <dbReference type="Pfam" id="PF07195"/>
    </source>
</evidence>
<dbReference type="InterPro" id="IPR010810">
    <property type="entry name" value="Flagellin_hook_IN_motif"/>
</dbReference>
<name>A0ABP7L6Y8_9SPHN</name>
<protein>
    <recommendedName>
        <fullName evidence="5">Flagellar hook-associated protein 2</fullName>
        <shortName evidence="5">HAP2</shortName>
    </recommendedName>
    <alternativeName>
        <fullName evidence="5">Flagellar cap protein</fullName>
    </alternativeName>
</protein>
<dbReference type="InterPro" id="IPR003481">
    <property type="entry name" value="FliD_N"/>
</dbReference>
<dbReference type="Pfam" id="PF07196">
    <property type="entry name" value="Flagellin_IN"/>
    <property type="match status" value="1"/>
</dbReference>
<proteinExistence type="inferred from homology"/>
<gene>
    <name evidence="8" type="primary">fliD</name>
    <name evidence="8" type="ORF">GCM10022276_11730</name>
</gene>
<evidence type="ECO:0000313" key="8">
    <source>
        <dbReference type="EMBL" id="GAA3894178.1"/>
    </source>
</evidence>
<evidence type="ECO:0000256" key="4">
    <source>
        <dbReference type="ARBA" id="ARBA00023143"/>
    </source>
</evidence>
<organism evidence="8 9">
    <name type="scientific">Sphingomonas limnosediminicola</name>
    <dbReference type="NCBI Taxonomy" id="940133"/>
    <lineage>
        <taxon>Bacteria</taxon>
        <taxon>Pseudomonadati</taxon>
        <taxon>Pseudomonadota</taxon>
        <taxon>Alphaproteobacteria</taxon>
        <taxon>Sphingomonadales</taxon>
        <taxon>Sphingomonadaceae</taxon>
        <taxon>Sphingomonas</taxon>
    </lineage>
</organism>
<comment type="subunit">
    <text evidence="2 5">Homopentamer.</text>
</comment>
<dbReference type="Pfam" id="PF07195">
    <property type="entry name" value="FliD_C"/>
    <property type="match status" value="1"/>
</dbReference>